<dbReference type="InterPro" id="IPR019845">
    <property type="entry name" value="Squalene/phytoene_synthase_CS"/>
</dbReference>
<sequence length="278" mass="32781">MKALFDSTSYQCSQLITKKYSTSFSLGILLFKPTIRPAIYAIYGFVRYADEIVDTFLDYPQETLLNEFEEEYYKSLDRKISMNPILNAFQEVVLKYNLQPFVKDFLKSMRRDLSQTTYASIQDYEEYIYGSADVVGLMCLRVFVNNNEEKYQELKPYAMKLGSAFQKVNFLRDLKDDLQDLDRSYFPNLTSLPMDAKTKQEIILDIENDFKEAYIGIKKLPIESKLGVYLAYKYYLKLLYKLKQTTSEQIMNERIRVSNPTKMLILMRAYTKYSLRLV</sequence>
<keyword evidence="3" id="KW-1185">Reference proteome</keyword>
<dbReference type="Pfam" id="PF00494">
    <property type="entry name" value="SQS_PSY"/>
    <property type="match status" value="1"/>
</dbReference>
<dbReference type="PROSITE" id="PS01045">
    <property type="entry name" value="SQUALEN_PHYTOEN_SYN_2"/>
    <property type="match status" value="1"/>
</dbReference>
<protein>
    <submittedName>
        <fullName evidence="2">Phytoene synthase</fullName>
    </submittedName>
</protein>
<accession>A0A1B1Y6N4</accession>
<gene>
    <name evidence="2" type="ORF">AXE80_09100</name>
</gene>
<dbReference type="GO" id="GO:0008299">
    <property type="term" value="P:isoprenoid biosynthetic process"/>
    <property type="evidence" value="ECO:0007669"/>
    <property type="project" value="UniProtKB-ARBA"/>
</dbReference>
<dbReference type="InterPro" id="IPR002060">
    <property type="entry name" value="Squ/phyt_synthse"/>
</dbReference>
<dbReference type="EMBL" id="CP014224">
    <property type="protein sequence ID" value="ANW96425.1"/>
    <property type="molecule type" value="Genomic_DNA"/>
</dbReference>
<dbReference type="SUPFAM" id="SSF48576">
    <property type="entry name" value="Terpenoid synthases"/>
    <property type="match status" value="1"/>
</dbReference>
<dbReference type="AlphaFoldDB" id="A0A1B1Y6N4"/>
<dbReference type="RefSeq" id="WP_068826525.1">
    <property type="nucleotide sequence ID" value="NZ_CP014224.1"/>
</dbReference>
<dbReference type="STRING" id="1790137.AXE80_09100"/>
<name>A0A1B1Y6N4_9FLAO</name>
<dbReference type="GO" id="GO:0004311">
    <property type="term" value="F:geranylgeranyl diphosphate synthase activity"/>
    <property type="evidence" value="ECO:0007669"/>
    <property type="project" value="InterPro"/>
</dbReference>
<dbReference type="SFLD" id="SFLDG01212">
    <property type="entry name" value="Phytoene_synthase_like"/>
    <property type="match status" value="1"/>
</dbReference>
<evidence type="ECO:0000313" key="2">
    <source>
        <dbReference type="EMBL" id="ANW96425.1"/>
    </source>
</evidence>
<proteinExistence type="predicted"/>
<dbReference type="SFLD" id="SFLDG01018">
    <property type="entry name" value="Squalene/Phytoene_Synthase_Lik"/>
    <property type="match status" value="1"/>
</dbReference>
<keyword evidence="1" id="KW-0808">Transferase</keyword>
<dbReference type="OrthoDB" id="9787280at2"/>
<dbReference type="SFLD" id="SFLDS00005">
    <property type="entry name" value="Isoprenoid_Synthase_Type_I"/>
    <property type="match status" value="1"/>
</dbReference>
<organism evidence="2 3">
    <name type="scientific">Wenyingzhuangia fucanilytica</name>
    <dbReference type="NCBI Taxonomy" id="1790137"/>
    <lineage>
        <taxon>Bacteria</taxon>
        <taxon>Pseudomonadati</taxon>
        <taxon>Bacteroidota</taxon>
        <taxon>Flavobacteriia</taxon>
        <taxon>Flavobacteriales</taxon>
        <taxon>Flavobacteriaceae</taxon>
        <taxon>Wenyingzhuangia</taxon>
    </lineage>
</organism>
<dbReference type="InterPro" id="IPR008949">
    <property type="entry name" value="Isoprenoid_synthase_dom_sf"/>
</dbReference>
<dbReference type="InterPro" id="IPR044843">
    <property type="entry name" value="Trans_IPPS_bact-type"/>
</dbReference>
<reference evidence="2 3" key="1">
    <citation type="submission" date="2016-02" db="EMBL/GenBank/DDBJ databases">
        <authorList>
            <person name="Wen L."/>
            <person name="He K."/>
            <person name="Yang H."/>
        </authorList>
    </citation>
    <scope>NUCLEOTIDE SEQUENCE [LARGE SCALE GENOMIC DNA]</scope>
    <source>
        <strain evidence="2 3">CZ1127</strain>
    </source>
</reference>
<evidence type="ECO:0000256" key="1">
    <source>
        <dbReference type="ARBA" id="ARBA00022679"/>
    </source>
</evidence>
<dbReference type="Gene3D" id="1.10.600.10">
    <property type="entry name" value="Farnesyl Diphosphate Synthase"/>
    <property type="match status" value="1"/>
</dbReference>
<dbReference type="PANTHER" id="PTHR31480">
    <property type="entry name" value="BIFUNCTIONAL LYCOPENE CYCLASE/PHYTOENE SYNTHASE"/>
    <property type="match status" value="1"/>
</dbReference>
<dbReference type="KEGG" id="wfu:AXE80_09100"/>
<evidence type="ECO:0000313" key="3">
    <source>
        <dbReference type="Proteomes" id="UP000092967"/>
    </source>
</evidence>
<dbReference type="Proteomes" id="UP000092967">
    <property type="component" value="Chromosome"/>
</dbReference>